<reference evidence="3 4" key="1">
    <citation type="journal article" date="2019" name="Int. J. Syst. Evol. Microbiol.">
        <title>The Global Catalogue of Microorganisms (GCM) 10K type strain sequencing project: providing services to taxonomists for standard genome sequencing and annotation.</title>
        <authorList>
            <consortium name="The Broad Institute Genomics Platform"/>
            <consortium name="The Broad Institute Genome Sequencing Center for Infectious Disease"/>
            <person name="Wu L."/>
            <person name="Ma J."/>
        </authorList>
    </citation>
    <scope>NUCLEOTIDE SEQUENCE [LARGE SCALE GENOMIC DNA]</scope>
    <source>
        <strain evidence="3 4">JCM 15749</strain>
    </source>
</reference>
<dbReference type="PANTHER" id="PTHR45431">
    <property type="entry name" value="RHODANESE-LIKE DOMAIN-CONTAINING PROTEIN 15, CHLOROPLASTIC"/>
    <property type="match status" value="1"/>
</dbReference>
<dbReference type="Proteomes" id="UP001501480">
    <property type="component" value="Unassembled WGS sequence"/>
</dbReference>
<dbReference type="PROSITE" id="PS51257">
    <property type="entry name" value="PROKAR_LIPOPROTEIN"/>
    <property type="match status" value="1"/>
</dbReference>
<dbReference type="InterPro" id="IPR036873">
    <property type="entry name" value="Rhodanese-like_dom_sf"/>
</dbReference>
<dbReference type="SUPFAM" id="SSF52821">
    <property type="entry name" value="Rhodanese/Cell cycle control phosphatase"/>
    <property type="match status" value="1"/>
</dbReference>
<organism evidence="3 4">
    <name type="scientific">Aeromicrobium halocynthiae</name>
    <dbReference type="NCBI Taxonomy" id="560557"/>
    <lineage>
        <taxon>Bacteria</taxon>
        <taxon>Bacillati</taxon>
        <taxon>Actinomycetota</taxon>
        <taxon>Actinomycetes</taxon>
        <taxon>Propionibacteriales</taxon>
        <taxon>Nocardioidaceae</taxon>
        <taxon>Aeromicrobium</taxon>
    </lineage>
</organism>
<evidence type="ECO:0000259" key="2">
    <source>
        <dbReference type="PROSITE" id="PS50206"/>
    </source>
</evidence>
<gene>
    <name evidence="3" type="ORF">GCM10009821_26770</name>
</gene>
<evidence type="ECO:0000313" key="4">
    <source>
        <dbReference type="Proteomes" id="UP001501480"/>
    </source>
</evidence>
<feature type="domain" description="Rhodanese" evidence="2">
    <location>
        <begin position="37"/>
        <end position="126"/>
    </location>
</feature>
<dbReference type="EMBL" id="BAAAPY010000012">
    <property type="protein sequence ID" value="GAA2084105.1"/>
    <property type="molecule type" value="Genomic_DNA"/>
</dbReference>
<evidence type="ECO:0000313" key="3">
    <source>
        <dbReference type="EMBL" id="GAA2084105.1"/>
    </source>
</evidence>
<evidence type="ECO:0000256" key="1">
    <source>
        <dbReference type="SAM" id="SignalP"/>
    </source>
</evidence>
<dbReference type="InterPro" id="IPR001763">
    <property type="entry name" value="Rhodanese-like_dom"/>
</dbReference>
<dbReference type="PANTHER" id="PTHR45431:SF3">
    <property type="entry name" value="RHODANESE-LIKE DOMAIN-CONTAINING PROTEIN 15, CHLOROPLASTIC"/>
    <property type="match status" value="1"/>
</dbReference>
<name>A0ABN2W6B1_9ACTN</name>
<keyword evidence="1" id="KW-0732">Signal</keyword>
<accession>A0ABN2W6B1</accession>
<sequence length="130" mass="13652">MPNRSPRPVLRRPVVLVLATLVAVGALTACSGESVDVTDETVILDVRTPEEFVEGHLAGAQNIDVSADDFDERVTQLDTDAQVVVYCRSGIRSADAVERMEGLGFTDLTDAGGLQQASDATGLAIVAGQP</sequence>
<protein>
    <recommendedName>
        <fullName evidence="2">Rhodanese domain-containing protein</fullName>
    </recommendedName>
</protein>
<dbReference type="InterPro" id="IPR052367">
    <property type="entry name" value="Thiosulfate_ST/Rhodanese-like"/>
</dbReference>
<proteinExistence type="predicted"/>
<dbReference type="RefSeq" id="WP_344329656.1">
    <property type="nucleotide sequence ID" value="NZ_BAAAPY010000012.1"/>
</dbReference>
<dbReference type="CDD" id="cd00158">
    <property type="entry name" value="RHOD"/>
    <property type="match status" value="1"/>
</dbReference>
<dbReference type="Gene3D" id="3.40.250.10">
    <property type="entry name" value="Rhodanese-like domain"/>
    <property type="match status" value="1"/>
</dbReference>
<feature type="chain" id="PRO_5046884194" description="Rhodanese domain-containing protein" evidence="1">
    <location>
        <begin position="29"/>
        <end position="130"/>
    </location>
</feature>
<dbReference type="SMART" id="SM00450">
    <property type="entry name" value="RHOD"/>
    <property type="match status" value="1"/>
</dbReference>
<dbReference type="Pfam" id="PF00581">
    <property type="entry name" value="Rhodanese"/>
    <property type="match status" value="1"/>
</dbReference>
<comment type="caution">
    <text evidence="3">The sequence shown here is derived from an EMBL/GenBank/DDBJ whole genome shotgun (WGS) entry which is preliminary data.</text>
</comment>
<keyword evidence="4" id="KW-1185">Reference proteome</keyword>
<feature type="signal peptide" evidence="1">
    <location>
        <begin position="1"/>
        <end position="28"/>
    </location>
</feature>
<dbReference type="PROSITE" id="PS50206">
    <property type="entry name" value="RHODANESE_3"/>
    <property type="match status" value="1"/>
</dbReference>